<sequence>MLDLCLLGTGGMMPLPNRFITSLITKYNGSSLLIDCGEGTQVAMKKFGHSSKPVDIILLTHFHADHVSGLPGFLLTMGNADRREDLLIAGPKGTGRIVNSLRAIAPDLPFNIVYKEFEQNEETFEYKGYIIDAFAVNHKVACYGYSIRIERAGKFDPEAAKNLGVPLNYWKVLQKGECVTTDGITYRPEQVMGPARKGIKVTYCTDTRPMPVIADKAKGSDLFICEGMYGEDGKEAKAKEYKHMTMYEAAELAKAAEVPEMWLTHYSPSMVHPEEYIEKVRTIFPQTKIPRDGWVKTINFID</sequence>
<keyword evidence="3 8" id="KW-0540">Nuclease</keyword>
<feature type="binding site" evidence="8">
    <location>
        <position position="138"/>
    </location>
    <ligand>
        <name>Zn(2+)</name>
        <dbReference type="ChEBI" id="CHEBI:29105"/>
        <label>1</label>
        <note>catalytic</note>
    </ligand>
</feature>
<dbReference type="eggNOG" id="COG1234">
    <property type="taxonomic scope" value="Bacteria"/>
</dbReference>
<dbReference type="GO" id="GO:0008270">
    <property type="term" value="F:zinc ion binding"/>
    <property type="evidence" value="ECO:0007669"/>
    <property type="project" value="UniProtKB-UniRule"/>
</dbReference>
<dbReference type="STRING" id="45851.BHV86_04605"/>
<evidence type="ECO:0000256" key="7">
    <source>
        <dbReference type="ARBA" id="ARBA00022833"/>
    </source>
</evidence>
<keyword evidence="5 8" id="KW-0255">Endonuclease</keyword>
<comment type="catalytic activity">
    <reaction evidence="8">
        <text>Endonucleolytic cleavage of RNA, removing extra 3' nucleotides from tRNA precursor, generating 3' termini of tRNAs. A 3'-hydroxy group is left at the tRNA terminus and a 5'-phosphoryl group is left at the trailer molecule.</text>
        <dbReference type="EC" id="3.1.26.11"/>
    </reaction>
</comment>
<feature type="binding site" evidence="8">
    <location>
        <position position="265"/>
    </location>
    <ligand>
        <name>Zn(2+)</name>
        <dbReference type="ChEBI" id="CHEBI:29105"/>
        <label>2</label>
        <note>catalytic</note>
    </ligand>
</feature>
<dbReference type="PANTHER" id="PTHR46018">
    <property type="entry name" value="ZINC PHOSPHODIESTERASE ELAC PROTEIN 1"/>
    <property type="match status" value="1"/>
</dbReference>
<keyword evidence="7 8" id="KW-0862">Zinc</keyword>
<evidence type="ECO:0000256" key="5">
    <source>
        <dbReference type="ARBA" id="ARBA00022759"/>
    </source>
</evidence>
<comment type="cofactor">
    <cofactor evidence="8">
        <name>Zn(2+)</name>
        <dbReference type="ChEBI" id="CHEBI:29105"/>
    </cofactor>
    <text evidence="8">Binds 2 Zn(2+) ions.</text>
</comment>
<keyword evidence="10" id="KW-1185">Reference proteome</keyword>
<dbReference type="AlphaFoldDB" id="D4RZA0"/>
<evidence type="ECO:0000256" key="8">
    <source>
        <dbReference type="HAMAP-Rule" id="MF_01818"/>
    </source>
</evidence>
<feature type="binding site" evidence="8">
    <location>
        <position position="206"/>
    </location>
    <ligand>
        <name>Zn(2+)</name>
        <dbReference type="ChEBI" id="CHEBI:29105"/>
        <label>1</label>
        <note>catalytic</note>
    </ligand>
</feature>
<organism evidence="9 10">
    <name type="scientific">Eshraghiella crossota DSM 2876</name>
    <dbReference type="NCBI Taxonomy" id="511680"/>
    <lineage>
        <taxon>Bacteria</taxon>
        <taxon>Bacillati</taxon>
        <taxon>Bacillota</taxon>
        <taxon>Clostridia</taxon>
        <taxon>Lachnospirales</taxon>
        <taxon>Lachnospiraceae</taxon>
        <taxon>Eshraghiella</taxon>
    </lineage>
</organism>
<dbReference type="RefSeq" id="WP_005602542.1">
    <property type="nucleotide sequence ID" value="NZ_GG663523.1"/>
</dbReference>
<evidence type="ECO:0000256" key="2">
    <source>
        <dbReference type="ARBA" id="ARBA00022694"/>
    </source>
</evidence>
<accession>D4RZA0</accession>
<dbReference type="PANTHER" id="PTHR46018:SF2">
    <property type="entry name" value="ZINC PHOSPHODIESTERASE ELAC PROTEIN 1"/>
    <property type="match status" value="1"/>
</dbReference>
<feature type="binding site" evidence="8">
    <location>
        <position position="63"/>
    </location>
    <ligand>
        <name>Zn(2+)</name>
        <dbReference type="ChEBI" id="CHEBI:29105"/>
        <label>1</label>
        <note>catalytic</note>
    </ligand>
</feature>
<feature type="binding site" evidence="8">
    <location>
        <position position="65"/>
    </location>
    <ligand>
        <name>Zn(2+)</name>
        <dbReference type="ChEBI" id="CHEBI:29105"/>
        <label>2</label>
        <note>catalytic</note>
    </ligand>
</feature>
<comment type="function">
    <text evidence="8">Zinc phosphodiesterase, which displays some tRNA 3'-processing endonuclease activity. Probably involved in tRNA maturation, by removing a 3'-trailer from precursor tRNA.</text>
</comment>
<dbReference type="NCBIfam" id="NF000801">
    <property type="entry name" value="PRK00055.1-3"/>
    <property type="match status" value="1"/>
</dbReference>
<dbReference type="NCBIfam" id="TIGR02651">
    <property type="entry name" value="RNase_Z"/>
    <property type="match status" value="1"/>
</dbReference>
<name>D4RZA0_9FIRM</name>
<comment type="caution">
    <text evidence="9">The sequence shown here is derived from an EMBL/GenBank/DDBJ whole genome shotgun (WGS) entry which is preliminary data.</text>
</comment>
<dbReference type="InterPro" id="IPR036866">
    <property type="entry name" value="RibonucZ/Hydroxyglut_hydro"/>
</dbReference>
<evidence type="ECO:0000256" key="3">
    <source>
        <dbReference type="ARBA" id="ARBA00022722"/>
    </source>
</evidence>
<evidence type="ECO:0000256" key="1">
    <source>
        <dbReference type="ARBA" id="ARBA00011738"/>
    </source>
</evidence>
<feature type="active site" description="Proton acceptor" evidence="8">
    <location>
        <position position="65"/>
    </location>
</feature>
<keyword evidence="6 8" id="KW-0378">Hydrolase</keyword>
<evidence type="ECO:0000313" key="10">
    <source>
        <dbReference type="Proteomes" id="UP000006238"/>
    </source>
</evidence>
<dbReference type="Proteomes" id="UP000006238">
    <property type="component" value="Unassembled WGS sequence"/>
</dbReference>
<dbReference type="GeneID" id="98919098"/>
<protein>
    <recommendedName>
        <fullName evidence="8">Ribonuclease Z</fullName>
        <shortName evidence="8">RNase Z</shortName>
        <ecNumber evidence="8">3.1.26.11</ecNumber>
    </recommendedName>
    <alternativeName>
        <fullName evidence="8">tRNA 3 endonuclease</fullName>
    </alternativeName>
    <alternativeName>
        <fullName evidence="8">tRNase Z</fullName>
    </alternativeName>
</protein>
<evidence type="ECO:0000256" key="6">
    <source>
        <dbReference type="ARBA" id="ARBA00022801"/>
    </source>
</evidence>
<proteinExistence type="inferred from homology"/>
<dbReference type="SUPFAM" id="SSF56281">
    <property type="entry name" value="Metallo-hydrolase/oxidoreductase"/>
    <property type="match status" value="1"/>
</dbReference>
<dbReference type="CDD" id="cd07717">
    <property type="entry name" value="RNaseZ_ZiPD-like_MBL-fold"/>
    <property type="match status" value="1"/>
</dbReference>
<gene>
    <name evidence="8 9" type="primary">rnz</name>
    <name evidence="9" type="ORF">BUTYVIB_01166</name>
</gene>
<dbReference type="HAMAP" id="MF_01818">
    <property type="entry name" value="RNase_Z_BN"/>
    <property type="match status" value="1"/>
</dbReference>
<dbReference type="EC" id="3.1.26.11" evidence="8"/>
<dbReference type="Pfam" id="PF23023">
    <property type="entry name" value="Anti-Pycsar_Apyc1"/>
    <property type="match status" value="1"/>
</dbReference>
<feature type="binding site" evidence="8">
    <location>
        <position position="66"/>
    </location>
    <ligand>
        <name>Zn(2+)</name>
        <dbReference type="ChEBI" id="CHEBI:29105"/>
        <label>2</label>
        <note>catalytic</note>
    </ligand>
</feature>
<dbReference type="Gene3D" id="3.60.15.10">
    <property type="entry name" value="Ribonuclease Z/Hydroxyacylglutathione hydrolase-like"/>
    <property type="match status" value="1"/>
</dbReference>
<dbReference type="EMBL" id="ABWN01000027">
    <property type="protein sequence ID" value="EFF68644.1"/>
    <property type="molecule type" value="Genomic_DNA"/>
</dbReference>
<feature type="binding site" evidence="8">
    <location>
        <position position="61"/>
    </location>
    <ligand>
        <name>Zn(2+)</name>
        <dbReference type="ChEBI" id="CHEBI:29105"/>
        <label>1</label>
        <note>catalytic</note>
    </ligand>
</feature>
<keyword evidence="4 8" id="KW-0479">Metal-binding</keyword>
<comment type="similarity">
    <text evidence="8">Belongs to the RNase Z family.</text>
</comment>
<keyword evidence="2 8" id="KW-0819">tRNA processing</keyword>
<evidence type="ECO:0000256" key="4">
    <source>
        <dbReference type="ARBA" id="ARBA00022723"/>
    </source>
</evidence>
<dbReference type="HOGENOM" id="CLU_031317_2_1_9"/>
<dbReference type="GO" id="GO:0042781">
    <property type="term" value="F:3'-tRNA processing endoribonuclease activity"/>
    <property type="evidence" value="ECO:0007669"/>
    <property type="project" value="UniProtKB-UniRule"/>
</dbReference>
<dbReference type="InterPro" id="IPR013471">
    <property type="entry name" value="RNase_Z/BN"/>
</dbReference>
<comment type="subunit">
    <text evidence="1 8">Homodimer.</text>
</comment>
<evidence type="ECO:0000313" key="9">
    <source>
        <dbReference type="EMBL" id="EFF68644.1"/>
    </source>
</evidence>
<feature type="binding site" evidence="8">
    <location>
        <position position="206"/>
    </location>
    <ligand>
        <name>Zn(2+)</name>
        <dbReference type="ChEBI" id="CHEBI:29105"/>
        <label>2</label>
        <note>catalytic</note>
    </ligand>
</feature>
<reference evidence="9 10" key="1">
    <citation type="submission" date="2010-02" db="EMBL/GenBank/DDBJ databases">
        <authorList>
            <person name="Weinstock G."/>
            <person name="Sodergren E."/>
            <person name="Clifton S."/>
            <person name="Fulton L."/>
            <person name="Fulton B."/>
            <person name="Courtney L."/>
            <person name="Fronick C."/>
            <person name="Harrison M."/>
            <person name="Strong C."/>
            <person name="Farmer C."/>
            <person name="Delahaunty K."/>
            <person name="Markovic C."/>
            <person name="Hall O."/>
            <person name="Minx P."/>
            <person name="Tomlinson C."/>
            <person name="Mitreva M."/>
            <person name="Nelson J."/>
            <person name="Hou S."/>
            <person name="Wollam A."/>
            <person name="Pepin K.H."/>
            <person name="Johnson M."/>
            <person name="Bhonagiri V."/>
            <person name="Zhang X."/>
            <person name="Suruliraj S."/>
            <person name="Warren W."/>
            <person name="Chinwalla A."/>
            <person name="Mardis E.R."/>
            <person name="Wilson R.K."/>
        </authorList>
    </citation>
    <scope>NUCLEOTIDE SEQUENCE [LARGE SCALE GENOMIC DNA]</scope>
    <source>
        <strain evidence="9 10">DSM 2876</strain>
    </source>
</reference>